<evidence type="ECO:0000313" key="2">
    <source>
        <dbReference type="Proteomes" id="UP001371456"/>
    </source>
</evidence>
<gene>
    <name evidence="1" type="ORF">RDI58_016181</name>
</gene>
<comment type="caution">
    <text evidence="1">The sequence shown here is derived from an EMBL/GenBank/DDBJ whole genome shotgun (WGS) entry which is preliminary data.</text>
</comment>
<reference evidence="1 2" key="1">
    <citation type="submission" date="2024-02" db="EMBL/GenBank/DDBJ databases">
        <title>de novo genome assembly of Solanum bulbocastanum strain 11H21.</title>
        <authorList>
            <person name="Hosaka A.J."/>
        </authorList>
    </citation>
    <scope>NUCLEOTIDE SEQUENCE [LARGE SCALE GENOMIC DNA]</scope>
    <source>
        <tissue evidence="1">Young leaves</tissue>
    </source>
</reference>
<sequence length="12" mass="1280">MDTGESIVVSEN</sequence>
<evidence type="ECO:0000313" key="1">
    <source>
        <dbReference type="EMBL" id="KAK6787656.1"/>
    </source>
</evidence>
<keyword evidence="2" id="KW-1185">Reference proteome</keyword>
<protein>
    <submittedName>
        <fullName evidence="1">Uncharacterized protein</fullName>
    </submittedName>
</protein>
<organism evidence="1 2">
    <name type="scientific">Solanum bulbocastanum</name>
    <name type="common">Wild potato</name>
    <dbReference type="NCBI Taxonomy" id="147425"/>
    <lineage>
        <taxon>Eukaryota</taxon>
        <taxon>Viridiplantae</taxon>
        <taxon>Streptophyta</taxon>
        <taxon>Embryophyta</taxon>
        <taxon>Tracheophyta</taxon>
        <taxon>Spermatophyta</taxon>
        <taxon>Magnoliopsida</taxon>
        <taxon>eudicotyledons</taxon>
        <taxon>Gunneridae</taxon>
        <taxon>Pentapetalae</taxon>
        <taxon>asterids</taxon>
        <taxon>lamiids</taxon>
        <taxon>Solanales</taxon>
        <taxon>Solanaceae</taxon>
        <taxon>Solanoideae</taxon>
        <taxon>Solaneae</taxon>
        <taxon>Solanum</taxon>
    </lineage>
</organism>
<name>A0AAN8TPS6_SOLBU</name>
<dbReference type="Proteomes" id="UP001371456">
    <property type="component" value="Unassembled WGS sequence"/>
</dbReference>
<accession>A0AAN8TPS6</accession>
<proteinExistence type="predicted"/>
<dbReference type="EMBL" id="JBANQN010000006">
    <property type="protein sequence ID" value="KAK6787656.1"/>
    <property type="molecule type" value="Genomic_DNA"/>
</dbReference>